<dbReference type="Proteomes" id="UP000321798">
    <property type="component" value="Unassembled WGS sequence"/>
</dbReference>
<dbReference type="AlphaFoldDB" id="A0A512PFL1"/>
<name>A0A512PFL1_9CELL</name>
<sequence>MQIRAISPAGVRLEGPIESLTVDTSTGQQTILDGHSAFIGLFSRSCVRVVLDPGEVEQRTTEMWAAHGYVHVLDGDVLVVALGFGDSEQELDELVLAIEAARQTPPPTEPVAPVQPVRSRRGGSRDEVPHQRAAVSSDEVRV</sequence>
<gene>
    <name evidence="3" type="ORF">CSO01_26910</name>
</gene>
<dbReference type="SUPFAM" id="SSF51344">
    <property type="entry name" value="Epsilon subunit of F1F0-ATP synthase N-terminal domain"/>
    <property type="match status" value="1"/>
</dbReference>
<keyword evidence="1" id="KW-0139">CF(1)</keyword>
<reference evidence="3 4" key="1">
    <citation type="submission" date="2019-07" db="EMBL/GenBank/DDBJ databases">
        <title>Whole genome shotgun sequence of Cellulomonas soli NBRC 109434.</title>
        <authorList>
            <person name="Hosoyama A."/>
            <person name="Uohara A."/>
            <person name="Ohji S."/>
            <person name="Ichikawa N."/>
        </authorList>
    </citation>
    <scope>NUCLEOTIDE SEQUENCE [LARGE SCALE GENOMIC DNA]</scope>
    <source>
        <strain evidence="3 4">NBRC 109434</strain>
    </source>
</reference>
<evidence type="ECO:0000313" key="4">
    <source>
        <dbReference type="Proteomes" id="UP000321798"/>
    </source>
</evidence>
<dbReference type="OrthoDB" id="9804110at2"/>
<evidence type="ECO:0000256" key="2">
    <source>
        <dbReference type="SAM" id="MobiDB-lite"/>
    </source>
</evidence>
<dbReference type="RefSeq" id="WP_146953774.1">
    <property type="nucleotide sequence ID" value="NZ_BAABBJ010000002.1"/>
</dbReference>
<evidence type="ECO:0000256" key="1">
    <source>
        <dbReference type="ARBA" id="ARBA00023196"/>
    </source>
</evidence>
<keyword evidence="4" id="KW-1185">Reference proteome</keyword>
<comment type="caution">
    <text evidence="3">The sequence shown here is derived from an EMBL/GenBank/DDBJ whole genome shotgun (WGS) entry which is preliminary data.</text>
</comment>
<evidence type="ECO:0000313" key="3">
    <source>
        <dbReference type="EMBL" id="GEP69976.1"/>
    </source>
</evidence>
<dbReference type="EMBL" id="BKAL01000010">
    <property type="protein sequence ID" value="GEP69976.1"/>
    <property type="molecule type" value="Genomic_DNA"/>
</dbReference>
<proteinExistence type="predicted"/>
<accession>A0A512PFL1</accession>
<organism evidence="3 4">
    <name type="scientific">Cellulomonas soli</name>
    <dbReference type="NCBI Taxonomy" id="931535"/>
    <lineage>
        <taxon>Bacteria</taxon>
        <taxon>Bacillati</taxon>
        <taxon>Actinomycetota</taxon>
        <taxon>Actinomycetes</taxon>
        <taxon>Micrococcales</taxon>
        <taxon>Cellulomonadaceae</taxon>
        <taxon>Cellulomonas</taxon>
    </lineage>
</organism>
<dbReference type="GO" id="GO:0045259">
    <property type="term" value="C:proton-transporting ATP synthase complex"/>
    <property type="evidence" value="ECO:0007669"/>
    <property type="project" value="UniProtKB-KW"/>
</dbReference>
<protein>
    <submittedName>
        <fullName evidence="3">Uncharacterized protein</fullName>
    </submittedName>
</protein>
<dbReference type="InterPro" id="IPR036771">
    <property type="entry name" value="ATPsynth_dsu/esu_N"/>
</dbReference>
<keyword evidence="1" id="KW-0066">ATP synthesis</keyword>
<feature type="region of interest" description="Disordered" evidence="2">
    <location>
        <begin position="101"/>
        <end position="142"/>
    </location>
</feature>
<dbReference type="Gene3D" id="2.60.15.10">
    <property type="entry name" value="F0F1 ATP synthase delta/epsilon subunit, N-terminal"/>
    <property type="match status" value="1"/>
</dbReference>